<protein>
    <submittedName>
        <fullName evidence="5">Metallophosphoesterase</fullName>
    </submittedName>
</protein>
<feature type="transmembrane region" description="Helical" evidence="3">
    <location>
        <begin position="124"/>
        <end position="145"/>
    </location>
</feature>
<keyword evidence="3" id="KW-0472">Membrane</keyword>
<dbReference type="InterPro" id="IPR051158">
    <property type="entry name" value="Metallophosphoesterase_sf"/>
</dbReference>
<evidence type="ECO:0000313" key="5">
    <source>
        <dbReference type="EMBL" id="MBK9719367.1"/>
    </source>
</evidence>
<dbReference type="GO" id="GO:0016020">
    <property type="term" value="C:membrane"/>
    <property type="evidence" value="ECO:0007669"/>
    <property type="project" value="GOC"/>
</dbReference>
<feature type="transmembrane region" description="Helical" evidence="3">
    <location>
        <begin position="42"/>
        <end position="60"/>
    </location>
</feature>
<dbReference type="PANTHER" id="PTHR31302:SF31">
    <property type="entry name" value="PHOSPHODIESTERASE YAEI"/>
    <property type="match status" value="1"/>
</dbReference>
<evidence type="ECO:0000256" key="2">
    <source>
        <dbReference type="ARBA" id="ARBA00022801"/>
    </source>
</evidence>
<gene>
    <name evidence="5" type="ORF">IPO85_18010</name>
</gene>
<keyword evidence="3" id="KW-1133">Transmembrane helix</keyword>
<dbReference type="PANTHER" id="PTHR31302">
    <property type="entry name" value="TRANSMEMBRANE PROTEIN WITH METALLOPHOSPHOESTERASE DOMAIN-RELATED"/>
    <property type="match status" value="1"/>
</dbReference>
<organism evidence="5 6">
    <name type="scientific">Candidatus Defluviibacterium haderslevense</name>
    <dbReference type="NCBI Taxonomy" id="2981993"/>
    <lineage>
        <taxon>Bacteria</taxon>
        <taxon>Pseudomonadati</taxon>
        <taxon>Bacteroidota</taxon>
        <taxon>Saprospiria</taxon>
        <taxon>Saprospirales</taxon>
        <taxon>Saprospiraceae</taxon>
        <taxon>Candidatus Defluviibacterium</taxon>
    </lineage>
</organism>
<evidence type="ECO:0000259" key="4">
    <source>
        <dbReference type="Pfam" id="PF00149"/>
    </source>
</evidence>
<comment type="caution">
    <text evidence="5">The sequence shown here is derived from an EMBL/GenBank/DDBJ whole genome shotgun (WGS) entry which is preliminary data.</text>
</comment>
<dbReference type="SUPFAM" id="SSF56300">
    <property type="entry name" value="Metallo-dependent phosphatases"/>
    <property type="match status" value="1"/>
</dbReference>
<feature type="domain" description="Calcineurin-like phosphoesterase" evidence="4">
    <location>
        <begin position="171"/>
        <end position="350"/>
    </location>
</feature>
<feature type="transmembrane region" description="Helical" evidence="3">
    <location>
        <begin position="72"/>
        <end position="92"/>
    </location>
</feature>
<dbReference type="Proteomes" id="UP000808349">
    <property type="component" value="Unassembled WGS sequence"/>
</dbReference>
<evidence type="ECO:0000313" key="6">
    <source>
        <dbReference type="Proteomes" id="UP000808349"/>
    </source>
</evidence>
<dbReference type="InterPro" id="IPR029052">
    <property type="entry name" value="Metallo-depent_PP-like"/>
</dbReference>
<dbReference type="GO" id="GO:0008758">
    <property type="term" value="F:UDP-2,3-diacylglucosamine hydrolase activity"/>
    <property type="evidence" value="ECO:0007669"/>
    <property type="project" value="TreeGrafter"/>
</dbReference>
<dbReference type="EMBL" id="JADKFW010000019">
    <property type="protein sequence ID" value="MBK9719367.1"/>
    <property type="molecule type" value="Genomic_DNA"/>
</dbReference>
<dbReference type="Pfam" id="PF00149">
    <property type="entry name" value="Metallophos"/>
    <property type="match status" value="1"/>
</dbReference>
<dbReference type="InterPro" id="IPR004843">
    <property type="entry name" value="Calcineurin-like_PHP"/>
</dbReference>
<keyword evidence="1" id="KW-0479">Metal-binding</keyword>
<evidence type="ECO:0000256" key="3">
    <source>
        <dbReference type="SAM" id="Phobius"/>
    </source>
</evidence>
<evidence type="ECO:0000256" key="1">
    <source>
        <dbReference type="ARBA" id="ARBA00022723"/>
    </source>
</evidence>
<dbReference type="GO" id="GO:0009245">
    <property type="term" value="P:lipid A biosynthetic process"/>
    <property type="evidence" value="ECO:0007669"/>
    <property type="project" value="TreeGrafter"/>
</dbReference>
<keyword evidence="2" id="KW-0378">Hydrolase</keyword>
<accession>A0A9D7XJ31</accession>
<proteinExistence type="predicted"/>
<dbReference type="GO" id="GO:0046872">
    <property type="term" value="F:metal ion binding"/>
    <property type="evidence" value="ECO:0007669"/>
    <property type="project" value="UniProtKB-KW"/>
</dbReference>
<keyword evidence="3" id="KW-0812">Transmembrane</keyword>
<dbReference type="AlphaFoldDB" id="A0A9D7XJ31"/>
<dbReference type="Gene3D" id="3.60.21.10">
    <property type="match status" value="1"/>
</dbReference>
<name>A0A9D7XJ31_9BACT</name>
<reference evidence="5 6" key="1">
    <citation type="submission" date="2020-10" db="EMBL/GenBank/DDBJ databases">
        <title>Connecting structure to function with the recovery of over 1000 high-quality activated sludge metagenome-assembled genomes encoding full-length rRNA genes using long-read sequencing.</title>
        <authorList>
            <person name="Singleton C.M."/>
            <person name="Petriglieri F."/>
            <person name="Kristensen J.M."/>
            <person name="Kirkegaard R.H."/>
            <person name="Michaelsen T.Y."/>
            <person name="Andersen M.H."/>
            <person name="Karst S.M."/>
            <person name="Dueholm M.S."/>
            <person name="Nielsen P.H."/>
            <person name="Albertsen M."/>
        </authorList>
    </citation>
    <scope>NUCLEOTIDE SEQUENCE [LARGE SCALE GENOMIC DNA]</scope>
    <source>
        <strain evidence="5">Ribe_18-Q3-R11-54_BAT3C.373</strain>
    </source>
</reference>
<sequence length="413" mass="47181">MIFFFLLIIVLILIDVYALQGIKVLTTSLNNSSWALFIQYSYWFITWGSFIILLYGMYQFRQTHSMSAISKWALNMFVTLFVTKIFFIIILFSEDLFRLIQGTVSQFSSTNHSDSPFLPSRRLFFSQVALGIASVPFVAFLYGVTKGKYNYKVHRQILYFDNLPETFEGFTITQISDIHSGSFDDIESVKKGVELAKGQQSDLFVFTGDLVNNVATEIEPYLDLFSKIEAPHGKYSILGNHDYGDYISWPNDAEKVANLNLLKKQHSKMGFSLLLDEHITIEKNGEKIYLLGVENWGVGFGKRGNLEKSLNGLNATDFKILLSHDPSHWEQEVKQHPNKINLTLSGHTHGAQMGVEIPGFKWSPVQFRYAHWAGLKTEFERSIYINRGFGFLAFAGRVGIWPEITVLELRRTA</sequence>